<gene>
    <name evidence="1" type="ORF">GN958_ATG13625</name>
</gene>
<proteinExistence type="predicted"/>
<sequence length="86" mass="10060">MSDREVRLLARKEASTREFSVLQLNQLVNSASSLRIIQRVLACVDVFQYTKMDNTWELTAEHKLDHREYAKAWLLSTKDVGSRMLF</sequence>
<evidence type="ECO:0000313" key="2">
    <source>
        <dbReference type="Proteomes" id="UP000704712"/>
    </source>
</evidence>
<reference evidence="1" key="1">
    <citation type="submission" date="2020-03" db="EMBL/GenBank/DDBJ databases">
        <title>Hybrid Assembly of Korean Phytophthora infestans isolates.</title>
        <authorList>
            <person name="Prokchorchik M."/>
            <person name="Lee Y."/>
            <person name="Seo J."/>
            <person name="Cho J.-H."/>
            <person name="Park Y.-E."/>
            <person name="Jang D.-C."/>
            <person name="Im J.-S."/>
            <person name="Choi J.-G."/>
            <person name="Park H.-J."/>
            <person name="Lee G.-B."/>
            <person name="Lee Y.-G."/>
            <person name="Hong S.-Y."/>
            <person name="Cho K."/>
            <person name="Sohn K.H."/>
        </authorList>
    </citation>
    <scope>NUCLEOTIDE SEQUENCE</scope>
    <source>
        <strain evidence="1">KR_2_A2</strain>
    </source>
</reference>
<dbReference type="EMBL" id="JAACNO010001856">
    <property type="protein sequence ID" value="KAF4137157.1"/>
    <property type="molecule type" value="Genomic_DNA"/>
</dbReference>
<name>A0A8S9UCD4_PHYIN</name>
<dbReference type="AlphaFoldDB" id="A0A8S9UCD4"/>
<organism evidence="1 2">
    <name type="scientific">Phytophthora infestans</name>
    <name type="common">Potato late blight agent</name>
    <name type="synonym">Botrytis infestans</name>
    <dbReference type="NCBI Taxonomy" id="4787"/>
    <lineage>
        <taxon>Eukaryota</taxon>
        <taxon>Sar</taxon>
        <taxon>Stramenopiles</taxon>
        <taxon>Oomycota</taxon>
        <taxon>Peronosporomycetes</taxon>
        <taxon>Peronosporales</taxon>
        <taxon>Peronosporaceae</taxon>
        <taxon>Phytophthora</taxon>
    </lineage>
</organism>
<evidence type="ECO:0000313" key="1">
    <source>
        <dbReference type="EMBL" id="KAF4137157.1"/>
    </source>
</evidence>
<dbReference type="Proteomes" id="UP000704712">
    <property type="component" value="Unassembled WGS sequence"/>
</dbReference>
<comment type="caution">
    <text evidence="1">The sequence shown here is derived from an EMBL/GenBank/DDBJ whole genome shotgun (WGS) entry which is preliminary data.</text>
</comment>
<accession>A0A8S9UCD4</accession>
<protein>
    <submittedName>
        <fullName evidence="1">Uncharacterized protein</fullName>
    </submittedName>
</protein>